<name>A0A5C5WRZ2_9BACT</name>
<proteinExistence type="predicted"/>
<evidence type="ECO:0000313" key="2">
    <source>
        <dbReference type="EMBL" id="TWT52935.1"/>
    </source>
</evidence>
<dbReference type="EMBL" id="SJPI01000001">
    <property type="protein sequence ID" value="TWT52935.1"/>
    <property type="molecule type" value="Genomic_DNA"/>
</dbReference>
<dbReference type="Proteomes" id="UP000316598">
    <property type="component" value="Unassembled WGS sequence"/>
</dbReference>
<evidence type="ECO:0000256" key="1">
    <source>
        <dbReference type="SAM" id="MobiDB-lite"/>
    </source>
</evidence>
<dbReference type="Gene3D" id="3.40.50.10490">
    <property type="entry name" value="Glucose-6-phosphate isomerase like protein, domain 1"/>
    <property type="match status" value="2"/>
</dbReference>
<dbReference type="InterPro" id="IPR046348">
    <property type="entry name" value="SIS_dom_sf"/>
</dbReference>
<comment type="caution">
    <text evidence="2">The sequence shown here is derived from an EMBL/GenBank/DDBJ whole genome shotgun (WGS) entry which is preliminary data.</text>
</comment>
<dbReference type="GO" id="GO:0004347">
    <property type="term" value="F:glucose-6-phosphate isomerase activity"/>
    <property type="evidence" value="ECO:0007669"/>
    <property type="project" value="UniProtKB-EC"/>
</dbReference>
<accession>A0A5C5WRZ2</accession>
<dbReference type="AlphaFoldDB" id="A0A5C5WRZ2"/>
<gene>
    <name evidence="2" type="primary">pgi_1</name>
    <name evidence="2" type="ORF">Pla22_05630</name>
</gene>
<keyword evidence="3" id="KW-1185">Reference proteome</keyword>
<keyword evidence="2" id="KW-0413">Isomerase</keyword>
<reference evidence="2 3" key="1">
    <citation type="submission" date="2019-02" db="EMBL/GenBank/DDBJ databases">
        <title>Deep-cultivation of Planctomycetes and their phenomic and genomic characterization uncovers novel biology.</title>
        <authorList>
            <person name="Wiegand S."/>
            <person name="Jogler M."/>
            <person name="Boedeker C."/>
            <person name="Pinto D."/>
            <person name="Vollmers J."/>
            <person name="Rivas-Marin E."/>
            <person name="Kohn T."/>
            <person name="Peeters S.H."/>
            <person name="Heuer A."/>
            <person name="Rast P."/>
            <person name="Oberbeckmann S."/>
            <person name="Bunk B."/>
            <person name="Jeske O."/>
            <person name="Meyerdierks A."/>
            <person name="Storesund J.E."/>
            <person name="Kallscheuer N."/>
            <person name="Luecker S."/>
            <person name="Lage O.M."/>
            <person name="Pohl T."/>
            <person name="Merkel B.J."/>
            <person name="Hornburger P."/>
            <person name="Mueller R.-W."/>
            <person name="Bruemmer F."/>
            <person name="Labrenz M."/>
            <person name="Spormann A.M."/>
            <person name="Op Den Camp H."/>
            <person name="Overmann J."/>
            <person name="Amann R."/>
            <person name="Jetten M.S.M."/>
            <person name="Mascher T."/>
            <person name="Medema M.H."/>
            <person name="Devos D.P."/>
            <person name="Kaster A.-K."/>
            <person name="Ovreas L."/>
            <person name="Rohde M."/>
            <person name="Galperin M.Y."/>
            <person name="Jogler C."/>
        </authorList>
    </citation>
    <scope>NUCLEOTIDE SEQUENCE [LARGE SCALE GENOMIC DNA]</scope>
    <source>
        <strain evidence="2 3">Pla22</strain>
    </source>
</reference>
<dbReference type="EC" id="5.3.1.9" evidence="2"/>
<organism evidence="2 3">
    <name type="scientific">Rubripirellula amarantea</name>
    <dbReference type="NCBI Taxonomy" id="2527999"/>
    <lineage>
        <taxon>Bacteria</taxon>
        <taxon>Pseudomonadati</taxon>
        <taxon>Planctomycetota</taxon>
        <taxon>Planctomycetia</taxon>
        <taxon>Pirellulales</taxon>
        <taxon>Pirellulaceae</taxon>
        <taxon>Rubripirellula</taxon>
    </lineage>
</organism>
<sequence length="403" mass="44401">MLQFELSQRLREAVLPEEDCAAAMATVQQEPFFKLPQYHADQYGSVREASSIGRIFTLANAWHDQIDAAVVIGRHETLEGMRAVIEARCDPFHNELDRAGRGSKPRMYFATTTSDNDSLAAITDRITKPTAAWGPQRFAVVAVIEGAESQEVIAMLKWFTERLAHLEKSTSETIQPFVAIIKSELVTLPASVTTMADHHFDIPAGIEGLYATFTPAGLLPMAMLGLNCIKLLEGGLDMAKQLASKLGEDNLACRMRSVQRWARQNDRTPITLSHQDSLARLATWCDSLWWSRRGSIAPTLVVPRDARQAATLVRADGFVQRVKANADRQDSVCLPMEPSSNSSGSVHERKVGQLRSLDSTLQAASRYSTDLTLPSIDMFPMGQWMQLAMTASAMDFGDSETGG</sequence>
<dbReference type="GO" id="GO:1901135">
    <property type="term" value="P:carbohydrate derivative metabolic process"/>
    <property type="evidence" value="ECO:0007669"/>
    <property type="project" value="InterPro"/>
</dbReference>
<dbReference type="SUPFAM" id="SSF53697">
    <property type="entry name" value="SIS domain"/>
    <property type="match status" value="1"/>
</dbReference>
<dbReference type="GO" id="GO:0097367">
    <property type="term" value="F:carbohydrate derivative binding"/>
    <property type="evidence" value="ECO:0007669"/>
    <property type="project" value="InterPro"/>
</dbReference>
<feature type="region of interest" description="Disordered" evidence="1">
    <location>
        <begin position="332"/>
        <end position="351"/>
    </location>
</feature>
<evidence type="ECO:0000313" key="3">
    <source>
        <dbReference type="Proteomes" id="UP000316598"/>
    </source>
</evidence>
<protein>
    <submittedName>
        <fullName evidence="2">Glucose-6-phosphate isomerase</fullName>
        <ecNumber evidence="2">5.3.1.9</ecNumber>
    </submittedName>
</protein>